<dbReference type="AlphaFoldDB" id="A0A9P7G522"/>
<evidence type="ECO:0000313" key="4">
    <source>
        <dbReference type="Proteomes" id="UP000775547"/>
    </source>
</evidence>
<dbReference type="Proteomes" id="UP000775547">
    <property type="component" value="Unassembled WGS sequence"/>
</dbReference>
<dbReference type="Gene3D" id="1.10.510.10">
    <property type="entry name" value="Transferase(Phosphotransferase) domain 1"/>
    <property type="match status" value="1"/>
</dbReference>
<feature type="compositionally biased region" description="Low complexity" evidence="1">
    <location>
        <begin position="233"/>
        <end position="253"/>
    </location>
</feature>
<dbReference type="PANTHER" id="PTHR38248:SF2">
    <property type="entry name" value="FUNK1 11"/>
    <property type="match status" value="1"/>
</dbReference>
<feature type="region of interest" description="Disordered" evidence="1">
    <location>
        <begin position="223"/>
        <end position="292"/>
    </location>
</feature>
<dbReference type="OrthoDB" id="2747778at2759"/>
<dbReference type="InterPro" id="IPR040976">
    <property type="entry name" value="Pkinase_fungal"/>
</dbReference>
<dbReference type="PROSITE" id="PS00109">
    <property type="entry name" value="PROTEIN_KINASE_TYR"/>
    <property type="match status" value="1"/>
</dbReference>
<reference evidence="3" key="1">
    <citation type="submission" date="2020-07" db="EMBL/GenBank/DDBJ databases">
        <authorList>
            <person name="Nieuwenhuis M."/>
            <person name="Van De Peppel L.J.J."/>
        </authorList>
    </citation>
    <scope>NUCLEOTIDE SEQUENCE</scope>
    <source>
        <strain evidence="3">AP01</strain>
        <tissue evidence="3">Mycelium</tissue>
    </source>
</reference>
<sequence length="292" mass="33064">MHFVLAHRQAWELCDYIHRDISSKNILIDANGRGILNDWDLAKKKSELDRRRRHERTGTWEFMSSLVLANRKKGTFKVHTIQDDMESFVHVLLYFCLRYFPHNKPVDTLQITDDIFRYSTMNANGVVAGGETKRSMFLNKGHIGPRLPQWLEFADPEPDMLAEVESDPPLAPMSKDTSNPPDDILLRNHDYLANLFQETLDLSGWPVEDVPFDCLPQLRDQTAMSTSRRLHNSSLPTSSKRSSSAMASDAGGSKVRSSDGPIKKRKAYGTALSTHTMTRRSVCGGSSRGRTK</sequence>
<evidence type="ECO:0000259" key="2">
    <source>
        <dbReference type="PROSITE" id="PS50011"/>
    </source>
</evidence>
<dbReference type="Pfam" id="PF17667">
    <property type="entry name" value="Pkinase_fungal"/>
    <property type="match status" value="1"/>
</dbReference>
<dbReference type="EMBL" id="JABCKV010000431">
    <property type="protein sequence ID" value="KAG5640960.1"/>
    <property type="molecule type" value="Genomic_DNA"/>
</dbReference>
<name>A0A9P7G522_9AGAR</name>
<dbReference type="SUPFAM" id="SSF56112">
    <property type="entry name" value="Protein kinase-like (PK-like)"/>
    <property type="match status" value="1"/>
</dbReference>
<keyword evidence="4" id="KW-1185">Reference proteome</keyword>
<comment type="caution">
    <text evidence="3">The sequence shown here is derived from an EMBL/GenBank/DDBJ whole genome shotgun (WGS) entry which is preliminary data.</text>
</comment>
<evidence type="ECO:0000256" key="1">
    <source>
        <dbReference type="SAM" id="MobiDB-lite"/>
    </source>
</evidence>
<reference evidence="3" key="2">
    <citation type="submission" date="2021-10" db="EMBL/GenBank/DDBJ databases">
        <title>Phylogenomics reveals ancestral predisposition of the termite-cultivated fungus Termitomyces towards a domesticated lifestyle.</title>
        <authorList>
            <person name="Auxier B."/>
            <person name="Grum-Grzhimaylo A."/>
            <person name="Cardenas M.E."/>
            <person name="Lodge J.D."/>
            <person name="Laessoe T."/>
            <person name="Pedersen O."/>
            <person name="Smith M.E."/>
            <person name="Kuyper T.W."/>
            <person name="Franco-Molano E.A."/>
            <person name="Baroni T.J."/>
            <person name="Aanen D.K."/>
        </authorList>
    </citation>
    <scope>NUCLEOTIDE SEQUENCE</scope>
    <source>
        <strain evidence="3">AP01</strain>
        <tissue evidence="3">Mycelium</tissue>
    </source>
</reference>
<protein>
    <recommendedName>
        <fullName evidence="2">Protein kinase domain-containing protein</fullName>
    </recommendedName>
</protein>
<dbReference type="PROSITE" id="PS50011">
    <property type="entry name" value="PROTEIN_KINASE_DOM"/>
    <property type="match status" value="1"/>
</dbReference>
<organism evidence="3 4">
    <name type="scientific">Asterophora parasitica</name>
    <dbReference type="NCBI Taxonomy" id="117018"/>
    <lineage>
        <taxon>Eukaryota</taxon>
        <taxon>Fungi</taxon>
        <taxon>Dikarya</taxon>
        <taxon>Basidiomycota</taxon>
        <taxon>Agaricomycotina</taxon>
        <taxon>Agaricomycetes</taxon>
        <taxon>Agaricomycetidae</taxon>
        <taxon>Agaricales</taxon>
        <taxon>Tricholomatineae</taxon>
        <taxon>Lyophyllaceae</taxon>
        <taxon>Asterophora</taxon>
    </lineage>
</organism>
<accession>A0A9P7G522</accession>
<dbReference type="InterPro" id="IPR011009">
    <property type="entry name" value="Kinase-like_dom_sf"/>
</dbReference>
<proteinExistence type="predicted"/>
<dbReference type="InterPro" id="IPR000719">
    <property type="entry name" value="Prot_kinase_dom"/>
</dbReference>
<dbReference type="GO" id="GO:0005524">
    <property type="term" value="F:ATP binding"/>
    <property type="evidence" value="ECO:0007669"/>
    <property type="project" value="InterPro"/>
</dbReference>
<feature type="domain" description="Protein kinase" evidence="2">
    <location>
        <begin position="1"/>
        <end position="192"/>
    </location>
</feature>
<dbReference type="InterPro" id="IPR008266">
    <property type="entry name" value="Tyr_kinase_AS"/>
</dbReference>
<dbReference type="GO" id="GO:0004672">
    <property type="term" value="F:protein kinase activity"/>
    <property type="evidence" value="ECO:0007669"/>
    <property type="project" value="InterPro"/>
</dbReference>
<gene>
    <name evidence="3" type="ORF">DXG03_006534</name>
</gene>
<evidence type="ECO:0000313" key="3">
    <source>
        <dbReference type="EMBL" id="KAG5640960.1"/>
    </source>
</evidence>
<dbReference type="PANTHER" id="PTHR38248">
    <property type="entry name" value="FUNK1 6"/>
    <property type="match status" value="1"/>
</dbReference>